<comment type="caution">
    <text evidence="1">The sequence shown here is derived from an EMBL/GenBank/DDBJ whole genome shotgun (WGS) entry which is preliminary data.</text>
</comment>
<evidence type="ECO:0000313" key="2">
    <source>
        <dbReference type="Proteomes" id="UP000076717"/>
    </source>
</evidence>
<sequence>MPSASVRAPVADWPTASISEGCPPPPVRIPASIPATAPAVCPVRVTAPVGPVAEAMTAFAALHSVVPQLASTPVRAVNVSEVAVAAPALRVATCCVPAPVVCTPSLS</sequence>
<dbReference type="AlphaFoldDB" id="A0A162FMR4"/>
<organism evidence="1 2">
    <name type="scientific">Rathayibacter tanaceti</name>
    <dbReference type="NCBI Taxonomy" id="1671680"/>
    <lineage>
        <taxon>Bacteria</taxon>
        <taxon>Bacillati</taxon>
        <taxon>Actinomycetota</taxon>
        <taxon>Actinomycetes</taxon>
        <taxon>Micrococcales</taxon>
        <taxon>Microbacteriaceae</taxon>
        <taxon>Rathayibacter</taxon>
    </lineage>
</organism>
<evidence type="ECO:0000313" key="1">
    <source>
        <dbReference type="EMBL" id="KZX19705.1"/>
    </source>
</evidence>
<proteinExistence type="predicted"/>
<reference evidence="1 2" key="1">
    <citation type="submission" date="2015-08" db="EMBL/GenBank/DDBJ databases">
        <title>Draft Genome Sequence of Rathayibacter sp. Strain VKM Ac-2596 Isolated from Leaf Gall Induced by Plant-Parasitic Nematodes.</title>
        <authorList>
            <person name="Vasilenko O.V."/>
            <person name="Starodumova I.P."/>
            <person name="Tarlachkov S.V."/>
            <person name="Dorofeeva L.V."/>
            <person name="Evtushenko L.I."/>
        </authorList>
    </citation>
    <scope>NUCLEOTIDE SEQUENCE [LARGE SCALE GENOMIC DNA]</scope>
    <source>
        <strain evidence="1 2">VKM Ac-2596</strain>
    </source>
</reference>
<gene>
    <name evidence="1" type="ORF">ACH61_03197</name>
</gene>
<keyword evidence="2" id="KW-1185">Reference proteome</keyword>
<dbReference type="Proteomes" id="UP000076717">
    <property type="component" value="Unassembled WGS sequence"/>
</dbReference>
<protein>
    <submittedName>
        <fullName evidence="1">Uncharacterized protein</fullName>
    </submittedName>
</protein>
<name>A0A162FMR4_9MICO</name>
<dbReference type="EMBL" id="LIIN01000238">
    <property type="protein sequence ID" value="KZX19705.1"/>
    <property type="molecule type" value="Genomic_DNA"/>
</dbReference>
<accession>A0A162FMR4</accession>